<evidence type="ECO:0000256" key="1">
    <source>
        <dbReference type="SAM" id="MobiDB-lite"/>
    </source>
</evidence>
<sequence>MASCSAGLSTSAAFASSGAAGTASSPTTCTESSTIASRSPPLASPLAALASPAPSNSTTTASRRPSHPQPCSSVSGTKKLSIAVASSSESGVNRPVSSSKPPSSPSESGAYRMPSQVTRNPPRPRLIAPLGPKHHRRAQMPLLRLGIELLLRFVRQIRSLQCQIEPSRWGIEVMLRLPPPPPLNPPRIRLARPRLESLRRRVPLLQRVLPPVGLMLPMRRG</sequence>
<proteinExistence type="predicted"/>
<feature type="compositionally biased region" description="Polar residues" evidence="1">
    <location>
        <begin position="69"/>
        <end position="91"/>
    </location>
</feature>
<reference evidence="2" key="2">
    <citation type="journal article" date="2015" name="Data Brief">
        <title>Shoot transcriptome of the giant reed, Arundo donax.</title>
        <authorList>
            <person name="Barrero R.A."/>
            <person name="Guerrero F.D."/>
            <person name="Moolhuijzen P."/>
            <person name="Goolsby J.A."/>
            <person name="Tidwell J."/>
            <person name="Bellgard S.E."/>
            <person name="Bellgard M.I."/>
        </authorList>
    </citation>
    <scope>NUCLEOTIDE SEQUENCE</scope>
    <source>
        <tissue evidence="2">Shoot tissue taken approximately 20 cm above the soil surface</tissue>
    </source>
</reference>
<dbReference type="EMBL" id="GBRH01208186">
    <property type="protein sequence ID" value="JAD89709.1"/>
    <property type="molecule type" value="Transcribed_RNA"/>
</dbReference>
<reference evidence="2" key="1">
    <citation type="submission" date="2014-09" db="EMBL/GenBank/DDBJ databases">
        <authorList>
            <person name="Magalhaes I.L.F."/>
            <person name="Oliveira U."/>
            <person name="Santos F.R."/>
            <person name="Vidigal T.H.D.A."/>
            <person name="Brescovit A.D."/>
            <person name="Santos A.J."/>
        </authorList>
    </citation>
    <scope>NUCLEOTIDE SEQUENCE</scope>
    <source>
        <tissue evidence="2">Shoot tissue taken approximately 20 cm above the soil surface</tissue>
    </source>
</reference>
<feature type="region of interest" description="Disordered" evidence="1">
    <location>
        <begin position="15"/>
        <end position="125"/>
    </location>
</feature>
<organism evidence="2">
    <name type="scientific">Arundo donax</name>
    <name type="common">Giant reed</name>
    <name type="synonym">Donax arundinaceus</name>
    <dbReference type="NCBI Taxonomy" id="35708"/>
    <lineage>
        <taxon>Eukaryota</taxon>
        <taxon>Viridiplantae</taxon>
        <taxon>Streptophyta</taxon>
        <taxon>Embryophyta</taxon>
        <taxon>Tracheophyta</taxon>
        <taxon>Spermatophyta</taxon>
        <taxon>Magnoliopsida</taxon>
        <taxon>Liliopsida</taxon>
        <taxon>Poales</taxon>
        <taxon>Poaceae</taxon>
        <taxon>PACMAD clade</taxon>
        <taxon>Arundinoideae</taxon>
        <taxon>Arundineae</taxon>
        <taxon>Arundo</taxon>
    </lineage>
</organism>
<accession>A0A0A9DMB6</accession>
<dbReference type="AlphaFoldDB" id="A0A0A9DMB6"/>
<feature type="compositionally biased region" description="Low complexity" evidence="1">
    <location>
        <begin position="95"/>
        <end position="108"/>
    </location>
</feature>
<feature type="compositionally biased region" description="Low complexity" evidence="1">
    <location>
        <begin position="15"/>
        <end position="28"/>
    </location>
</feature>
<protein>
    <submittedName>
        <fullName evidence="2">Uncharacterized protein</fullName>
    </submittedName>
</protein>
<name>A0A0A9DMB6_ARUDO</name>
<feature type="compositionally biased region" description="Low complexity" evidence="1">
    <location>
        <begin position="36"/>
        <end position="63"/>
    </location>
</feature>
<evidence type="ECO:0000313" key="2">
    <source>
        <dbReference type="EMBL" id="JAD89709.1"/>
    </source>
</evidence>